<feature type="transmembrane region" description="Helical" evidence="6">
    <location>
        <begin position="386"/>
        <end position="407"/>
    </location>
</feature>
<evidence type="ECO:0000256" key="4">
    <source>
        <dbReference type="ARBA" id="ARBA00023136"/>
    </source>
</evidence>
<feature type="transmembrane region" description="Helical" evidence="6">
    <location>
        <begin position="458"/>
        <end position="482"/>
    </location>
</feature>
<name>A0A9P8CAY4_9HELO</name>
<organism evidence="8 9">
    <name type="scientific">Amylocarpus encephaloides</name>
    <dbReference type="NCBI Taxonomy" id="45428"/>
    <lineage>
        <taxon>Eukaryota</taxon>
        <taxon>Fungi</taxon>
        <taxon>Dikarya</taxon>
        <taxon>Ascomycota</taxon>
        <taxon>Pezizomycotina</taxon>
        <taxon>Leotiomycetes</taxon>
        <taxon>Helotiales</taxon>
        <taxon>Helotiales incertae sedis</taxon>
        <taxon>Amylocarpus</taxon>
    </lineage>
</organism>
<keyword evidence="4 6" id="KW-0472">Membrane</keyword>
<reference evidence="8" key="1">
    <citation type="journal article" date="2021" name="IMA Fungus">
        <title>Genomic characterization of three marine fungi, including Emericellopsis atlantica sp. nov. with signatures of a generalist lifestyle and marine biomass degradation.</title>
        <authorList>
            <person name="Hagestad O.C."/>
            <person name="Hou L."/>
            <person name="Andersen J.H."/>
            <person name="Hansen E.H."/>
            <person name="Altermark B."/>
            <person name="Li C."/>
            <person name="Kuhnert E."/>
            <person name="Cox R.J."/>
            <person name="Crous P.W."/>
            <person name="Spatafora J.W."/>
            <person name="Lail K."/>
            <person name="Amirebrahimi M."/>
            <person name="Lipzen A."/>
            <person name="Pangilinan J."/>
            <person name="Andreopoulos W."/>
            <person name="Hayes R.D."/>
            <person name="Ng V."/>
            <person name="Grigoriev I.V."/>
            <person name="Jackson S.A."/>
            <person name="Sutton T.D.S."/>
            <person name="Dobson A.D.W."/>
            <person name="Rama T."/>
        </authorList>
    </citation>
    <scope>NUCLEOTIDE SEQUENCE</scope>
    <source>
        <strain evidence="8">TRa018bII</strain>
    </source>
</reference>
<dbReference type="PANTHER" id="PTHR23502:SF29">
    <property type="entry name" value="TRANSPORTER, PUTATIVE (AFU_ORTHOLOGUE AFUA_6G06680)-RELATED"/>
    <property type="match status" value="1"/>
</dbReference>
<evidence type="ECO:0000256" key="5">
    <source>
        <dbReference type="SAM" id="MobiDB-lite"/>
    </source>
</evidence>
<feature type="transmembrane region" description="Helical" evidence="6">
    <location>
        <begin position="347"/>
        <end position="374"/>
    </location>
</feature>
<dbReference type="GO" id="GO:0022857">
    <property type="term" value="F:transmembrane transporter activity"/>
    <property type="evidence" value="ECO:0007669"/>
    <property type="project" value="InterPro"/>
</dbReference>
<keyword evidence="2 6" id="KW-0812">Transmembrane</keyword>
<dbReference type="OrthoDB" id="2585655at2759"/>
<feature type="transmembrane region" description="Helical" evidence="6">
    <location>
        <begin position="228"/>
        <end position="248"/>
    </location>
</feature>
<feature type="transmembrane region" description="Helical" evidence="6">
    <location>
        <begin position="525"/>
        <end position="545"/>
    </location>
</feature>
<feature type="transmembrane region" description="Helical" evidence="6">
    <location>
        <begin position="111"/>
        <end position="129"/>
    </location>
</feature>
<dbReference type="SUPFAM" id="SSF103473">
    <property type="entry name" value="MFS general substrate transporter"/>
    <property type="match status" value="1"/>
</dbReference>
<feature type="transmembrane region" description="Helical" evidence="6">
    <location>
        <begin position="70"/>
        <end position="91"/>
    </location>
</feature>
<dbReference type="EMBL" id="MU251367">
    <property type="protein sequence ID" value="KAG9238636.1"/>
    <property type="molecule type" value="Genomic_DNA"/>
</dbReference>
<feature type="transmembrane region" description="Helical" evidence="6">
    <location>
        <begin position="167"/>
        <end position="190"/>
    </location>
</feature>
<comment type="caution">
    <text evidence="8">The sequence shown here is derived from an EMBL/GenBank/DDBJ whole genome shotgun (WGS) entry which is preliminary data.</text>
</comment>
<feature type="region of interest" description="Disordered" evidence="5">
    <location>
        <begin position="13"/>
        <end position="37"/>
    </location>
</feature>
<evidence type="ECO:0000256" key="3">
    <source>
        <dbReference type="ARBA" id="ARBA00022989"/>
    </source>
</evidence>
<feature type="region of interest" description="Disordered" evidence="5">
    <location>
        <begin position="286"/>
        <end position="305"/>
    </location>
</feature>
<gene>
    <name evidence="8" type="ORF">BJ875DRAFT_501888</name>
</gene>
<feature type="transmembrane region" description="Helical" evidence="6">
    <location>
        <begin position="197"/>
        <end position="216"/>
    </location>
</feature>
<dbReference type="Gene3D" id="1.20.1250.20">
    <property type="entry name" value="MFS general substrate transporter like domains"/>
    <property type="match status" value="1"/>
</dbReference>
<protein>
    <submittedName>
        <fullName evidence="8">MFS transporter-like protein</fullName>
    </submittedName>
</protein>
<dbReference type="Proteomes" id="UP000824998">
    <property type="component" value="Unassembled WGS sequence"/>
</dbReference>
<keyword evidence="3 6" id="KW-1133">Transmembrane helix</keyword>
<dbReference type="Pfam" id="PF07690">
    <property type="entry name" value="MFS_1"/>
    <property type="match status" value="1"/>
</dbReference>
<evidence type="ECO:0000256" key="6">
    <source>
        <dbReference type="SAM" id="Phobius"/>
    </source>
</evidence>
<evidence type="ECO:0000313" key="8">
    <source>
        <dbReference type="EMBL" id="KAG9238636.1"/>
    </source>
</evidence>
<evidence type="ECO:0000256" key="2">
    <source>
        <dbReference type="ARBA" id="ARBA00022692"/>
    </source>
</evidence>
<dbReference type="InterPro" id="IPR011701">
    <property type="entry name" value="MFS"/>
</dbReference>
<dbReference type="AlphaFoldDB" id="A0A9P8CAY4"/>
<dbReference type="PANTHER" id="PTHR23502">
    <property type="entry name" value="MAJOR FACILITATOR SUPERFAMILY"/>
    <property type="match status" value="1"/>
</dbReference>
<dbReference type="GO" id="GO:0005886">
    <property type="term" value="C:plasma membrane"/>
    <property type="evidence" value="ECO:0007669"/>
    <property type="project" value="TreeGrafter"/>
</dbReference>
<dbReference type="InterPro" id="IPR020846">
    <property type="entry name" value="MFS_dom"/>
</dbReference>
<sequence length="566" mass="62938">MGLWILESKSSENVPGTTRYFDDPERPQAATSSTTGLKCDTSGPVSIILVPQPSDDANDPLNWPLWRRDMILLILSMVSIFATCLGPILAANTLTLSLYFRVKFTKVAILTGWYLLGVGIGAIFFVPFARIWGKRHLFLFGTFLLVISSVWGGAVRHNYNSLAAARFFQGVGTAPFETLVNAAVGDMYFVHERGKRMALTNLAVFGGAFFTPILVGKITHVKSLGWPWTFYFVAIFTGACLPLVYFFVPETAFNRSAHLNTDIETHDTVNLNQKQINGGSYELDPRHNSSDLSSSLEHSTPDSEQIPGAVLARKSNVERTRLFSGRYSNENFFTLLLRPFPLFLHPAVLWACLIQGAMVGWTVFMGVILAAIFLGPPLFWNEEKTGYSYTGPFIGALLGFFIAGALADWSAKAMTRRNGGIYEPEFRIILVVPQLVIGCAGLYIFGVTAARLVDFWRYFPIVGFGLQVGGMVIGAVAASLYIVDAHREIAVEAFTTTIIFKNLFSFGLTFSAYDWLVEAGTFKVFMWIASIQVFICLLSIPMYILGKRNRDFFHKHDILKVCRLTK</sequence>
<evidence type="ECO:0000259" key="7">
    <source>
        <dbReference type="PROSITE" id="PS50850"/>
    </source>
</evidence>
<accession>A0A9P8CAY4</accession>
<keyword evidence="9" id="KW-1185">Reference proteome</keyword>
<proteinExistence type="predicted"/>
<feature type="transmembrane region" description="Helical" evidence="6">
    <location>
        <begin position="489"/>
        <end position="513"/>
    </location>
</feature>
<feature type="domain" description="Major facilitator superfamily (MFS) profile" evidence="7">
    <location>
        <begin position="71"/>
        <end position="547"/>
    </location>
</feature>
<evidence type="ECO:0000313" key="9">
    <source>
        <dbReference type="Proteomes" id="UP000824998"/>
    </source>
</evidence>
<dbReference type="InterPro" id="IPR036259">
    <property type="entry name" value="MFS_trans_sf"/>
</dbReference>
<evidence type="ECO:0000256" key="1">
    <source>
        <dbReference type="ARBA" id="ARBA00004141"/>
    </source>
</evidence>
<feature type="transmembrane region" description="Helical" evidence="6">
    <location>
        <begin position="428"/>
        <end position="446"/>
    </location>
</feature>
<feature type="transmembrane region" description="Helical" evidence="6">
    <location>
        <begin position="136"/>
        <end position="155"/>
    </location>
</feature>
<comment type="subcellular location">
    <subcellularLocation>
        <location evidence="1">Membrane</location>
        <topology evidence="1">Multi-pass membrane protein</topology>
    </subcellularLocation>
</comment>
<dbReference type="PROSITE" id="PS50850">
    <property type="entry name" value="MFS"/>
    <property type="match status" value="1"/>
</dbReference>